<gene>
    <name evidence="8" type="primary">cseB</name>
    <name evidence="8" type="ORF">CBLFYP116_01769</name>
</gene>
<dbReference type="InterPro" id="IPR001867">
    <property type="entry name" value="OmpR/PhoB-type_DNA-bd"/>
</dbReference>
<proteinExistence type="predicted"/>
<keyword evidence="4" id="KW-0805">Transcription regulation</keyword>
<keyword evidence="2" id="KW-0597">Phosphoprotein</keyword>
<dbReference type="PANTHER" id="PTHR48111:SF32">
    <property type="entry name" value="STAGE 0 SPORULATION PROTEIN A HOMOLOG"/>
    <property type="match status" value="1"/>
</dbReference>
<evidence type="ECO:0000256" key="4">
    <source>
        <dbReference type="ARBA" id="ARBA00023015"/>
    </source>
</evidence>
<dbReference type="FunFam" id="1.10.10.10:FF:000018">
    <property type="entry name" value="DNA-binding response regulator ResD"/>
    <property type="match status" value="1"/>
</dbReference>
<keyword evidence="3" id="KW-0902">Two-component regulatory system</keyword>
<dbReference type="AlphaFoldDB" id="A0A6N2TRS8"/>
<dbReference type="InterPro" id="IPR011006">
    <property type="entry name" value="CheY-like_superfamily"/>
</dbReference>
<dbReference type="PROSITE" id="PS51755">
    <property type="entry name" value="OMPR_PHOB"/>
    <property type="match status" value="1"/>
</dbReference>
<dbReference type="Gene3D" id="1.10.10.10">
    <property type="entry name" value="Winged helix-like DNA-binding domain superfamily/Winged helix DNA-binding domain"/>
    <property type="match status" value="1"/>
</dbReference>
<evidence type="ECO:0000256" key="5">
    <source>
        <dbReference type="ARBA" id="ARBA00023125"/>
    </source>
</evidence>
<sequence length="229" mass="26521">MKILVIEDDRDIEELLQFFLEDNGYQVAIARDGLEGITMFREGGFSLILLDIMLPKIDGYAVCELVRKESDIPIIMVTALSDEEDQMKGLDLLADDYITKPFSMPVLLRKIGAVLRRSQRNQKGEANRMLLYQQLRLDLDNYQVFVAGEETSLTKREFEILKMLLENQGKVMTREILLEQLWQYEFYGNDRVVDNHIKNLRRKLGGSYIETVKGVGYRIAKLSEKPFDS</sequence>
<name>A0A6N2TRS8_9FIRM</name>
<evidence type="ECO:0000256" key="7">
    <source>
        <dbReference type="ARBA" id="ARBA00024867"/>
    </source>
</evidence>
<evidence type="ECO:0000256" key="3">
    <source>
        <dbReference type="ARBA" id="ARBA00023012"/>
    </source>
</evidence>
<protein>
    <recommendedName>
        <fullName evidence="1">Stage 0 sporulation protein A homolog</fullName>
    </recommendedName>
</protein>
<comment type="function">
    <text evidence="7">May play the central regulatory role in sporulation. It may be an element of the effector pathway responsible for the activation of sporulation genes in response to nutritional stress. Spo0A may act in concert with spo0H (a sigma factor) to control the expression of some genes that are critical to the sporulation process.</text>
</comment>
<dbReference type="Pfam" id="PF00072">
    <property type="entry name" value="Response_reg"/>
    <property type="match status" value="1"/>
</dbReference>
<accession>A0A6N2TRS8</accession>
<dbReference type="SUPFAM" id="SSF52172">
    <property type="entry name" value="CheY-like"/>
    <property type="match status" value="1"/>
</dbReference>
<dbReference type="FunFam" id="3.40.50.2300:FF:000001">
    <property type="entry name" value="DNA-binding response regulator PhoB"/>
    <property type="match status" value="1"/>
</dbReference>
<dbReference type="Gene3D" id="3.40.50.2300">
    <property type="match status" value="1"/>
</dbReference>
<dbReference type="InterPro" id="IPR039420">
    <property type="entry name" value="WalR-like"/>
</dbReference>
<dbReference type="GO" id="GO:0006355">
    <property type="term" value="P:regulation of DNA-templated transcription"/>
    <property type="evidence" value="ECO:0007669"/>
    <property type="project" value="InterPro"/>
</dbReference>
<dbReference type="SMART" id="SM00862">
    <property type="entry name" value="Trans_reg_C"/>
    <property type="match status" value="1"/>
</dbReference>
<dbReference type="EMBL" id="CACRTF010000010">
    <property type="protein sequence ID" value="VYT07412.1"/>
    <property type="molecule type" value="Genomic_DNA"/>
</dbReference>
<dbReference type="CDD" id="cd00383">
    <property type="entry name" value="trans_reg_C"/>
    <property type="match status" value="1"/>
</dbReference>
<dbReference type="InterPro" id="IPR036388">
    <property type="entry name" value="WH-like_DNA-bd_sf"/>
</dbReference>
<dbReference type="PANTHER" id="PTHR48111">
    <property type="entry name" value="REGULATOR OF RPOS"/>
    <property type="match status" value="1"/>
</dbReference>
<dbReference type="SMART" id="SM00448">
    <property type="entry name" value="REC"/>
    <property type="match status" value="1"/>
</dbReference>
<keyword evidence="5" id="KW-0238">DNA-binding</keyword>
<dbReference type="GO" id="GO:0000156">
    <property type="term" value="F:phosphorelay response regulator activity"/>
    <property type="evidence" value="ECO:0007669"/>
    <property type="project" value="TreeGrafter"/>
</dbReference>
<dbReference type="PROSITE" id="PS50110">
    <property type="entry name" value="RESPONSE_REGULATORY"/>
    <property type="match status" value="1"/>
</dbReference>
<dbReference type="GO" id="GO:0005829">
    <property type="term" value="C:cytosol"/>
    <property type="evidence" value="ECO:0007669"/>
    <property type="project" value="TreeGrafter"/>
</dbReference>
<dbReference type="CDD" id="cd17574">
    <property type="entry name" value="REC_OmpR"/>
    <property type="match status" value="1"/>
</dbReference>
<dbReference type="RefSeq" id="WP_002574718.1">
    <property type="nucleotide sequence ID" value="NZ_BAABXO010000001.1"/>
</dbReference>
<dbReference type="InterPro" id="IPR001789">
    <property type="entry name" value="Sig_transdc_resp-reg_receiver"/>
</dbReference>
<dbReference type="GO" id="GO:0032993">
    <property type="term" value="C:protein-DNA complex"/>
    <property type="evidence" value="ECO:0007669"/>
    <property type="project" value="TreeGrafter"/>
</dbReference>
<evidence type="ECO:0000256" key="6">
    <source>
        <dbReference type="ARBA" id="ARBA00023163"/>
    </source>
</evidence>
<evidence type="ECO:0000313" key="8">
    <source>
        <dbReference type="EMBL" id="VYT07412.1"/>
    </source>
</evidence>
<reference evidence="8" key="1">
    <citation type="submission" date="2019-11" db="EMBL/GenBank/DDBJ databases">
        <authorList>
            <person name="Feng L."/>
        </authorList>
    </citation>
    <scope>NUCLEOTIDE SEQUENCE</scope>
    <source>
        <strain evidence="8">CbolteaeLFYP116</strain>
    </source>
</reference>
<dbReference type="Pfam" id="PF00486">
    <property type="entry name" value="Trans_reg_C"/>
    <property type="match status" value="1"/>
</dbReference>
<evidence type="ECO:0000256" key="1">
    <source>
        <dbReference type="ARBA" id="ARBA00018672"/>
    </source>
</evidence>
<dbReference type="GO" id="GO:0000976">
    <property type="term" value="F:transcription cis-regulatory region binding"/>
    <property type="evidence" value="ECO:0007669"/>
    <property type="project" value="TreeGrafter"/>
</dbReference>
<organism evidence="8">
    <name type="scientific">Enterocloster bolteae</name>
    <dbReference type="NCBI Taxonomy" id="208479"/>
    <lineage>
        <taxon>Bacteria</taxon>
        <taxon>Bacillati</taxon>
        <taxon>Bacillota</taxon>
        <taxon>Clostridia</taxon>
        <taxon>Lachnospirales</taxon>
        <taxon>Lachnospiraceae</taxon>
        <taxon>Enterocloster</taxon>
    </lineage>
</organism>
<dbReference type="Gene3D" id="6.10.250.690">
    <property type="match status" value="1"/>
</dbReference>
<keyword evidence="6" id="KW-0804">Transcription</keyword>
<evidence type="ECO:0000256" key="2">
    <source>
        <dbReference type="ARBA" id="ARBA00022553"/>
    </source>
</evidence>